<dbReference type="EMBL" id="JAQQWK010000003">
    <property type="protein sequence ID" value="KAK8044891.1"/>
    <property type="molecule type" value="Genomic_DNA"/>
</dbReference>
<sequence>MVKRDDGDPALGHDARAVAAGLSFTHHHLEISLCPLPLPAPGASVDTDEIIRQFQALNRSTKWRLVEKVPFEDDTFEPEGMVRLGNSSNGSDDNNIRYLVSADRTAGAGRGHLLIYDGRGKRLGDVVLTSSFRGSVPEDYHLGSLEYDGRYLWTTVSQYRPSTTATLIRLDLSTSSSSSPSIKTLLGPVEPLWRIRDHQGVYYTTPVPRRS</sequence>
<reference evidence="1 2" key="1">
    <citation type="submission" date="2023-01" db="EMBL/GenBank/DDBJ databases">
        <title>Analysis of 21 Apiospora genomes using comparative genomics revels a genus with tremendous synthesis potential of carbohydrate active enzymes and secondary metabolites.</title>
        <authorList>
            <person name="Sorensen T."/>
        </authorList>
    </citation>
    <scope>NUCLEOTIDE SEQUENCE [LARGE SCALE GENOMIC DNA]</scope>
    <source>
        <strain evidence="1 2">CBS 33761</strain>
    </source>
</reference>
<dbReference type="Proteomes" id="UP001444661">
    <property type="component" value="Unassembled WGS sequence"/>
</dbReference>
<proteinExistence type="predicted"/>
<dbReference type="InterPro" id="IPR046312">
    <property type="entry name" value="DUF6454"/>
</dbReference>
<dbReference type="Pfam" id="PF20055">
    <property type="entry name" value="DUF6454"/>
    <property type="match status" value="1"/>
</dbReference>
<keyword evidence="2" id="KW-1185">Reference proteome</keyword>
<name>A0ABR1TE34_9PEZI</name>
<accession>A0ABR1TE34</accession>
<evidence type="ECO:0000313" key="2">
    <source>
        <dbReference type="Proteomes" id="UP001444661"/>
    </source>
</evidence>
<evidence type="ECO:0000313" key="1">
    <source>
        <dbReference type="EMBL" id="KAK8044891.1"/>
    </source>
</evidence>
<gene>
    <name evidence="1" type="ORF">PG993_004915</name>
</gene>
<comment type="caution">
    <text evidence="1">The sequence shown here is derived from an EMBL/GenBank/DDBJ whole genome shotgun (WGS) entry which is preliminary data.</text>
</comment>
<organism evidence="1 2">
    <name type="scientific">Apiospora rasikravindrae</name>
    <dbReference type="NCBI Taxonomy" id="990691"/>
    <lineage>
        <taxon>Eukaryota</taxon>
        <taxon>Fungi</taxon>
        <taxon>Dikarya</taxon>
        <taxon>Ascomycota</taxon>
        <taxon>Pezizomycotina</taxon>
        <taxon>Sordariomycetes</taxon>
        <taxon>Xylariomycetidae</taxon>
        <taxon>Amphisphaeriales</taxon>
        <taxon>Apiosporaceae</taxon>
        <taxon>Apiospora</taxon>
    </lineage>
</organism>
<protein>
    <submittedName>
        <fullName evidence="1">Uncharacterized protein</fullName>
    </submittedName>
</protein>